<proteinExistence type="predicted"/>
<keyword evidence="2" id="KW-1185">Reference proteome</keyword>
<dbReference type="RefSeq" id="WP_154755470.1">
    <property type="nucleotide sequence ID" value="NZ_WMBA01000004.1"/>
</dbReference>
<protein>
    <submittedName>
        <fullName evidence="1">Uncharacterized protein</fullName>
    </submittedName>
</protein>
<evidence type="ECO:0000313" key="2">
    <source>
        <dbReference type="Proteomes" id="UP000440096"/>
    </source>
</evidence>
<name>A0A6N7Z324_9PSEU</name>
<dbReference type="AlphaFoldDB" id="A0A6N7Z324"/>
<accession>A0A6N7Z324</accession>
<sequence length="132" mass="14164">MALPIAVTCHTSPSDDAAFHHIRSAFTAEGEPVHFHASYAVLADLAAAAARIGRSGDVAPLLNTATRALGGNTSLRLASLLHRAAALSAAEEAERHFRAALEVERWPFEHAQQQQIVRLASRAQLRDLLPAE</sequence>
<dbReference type="OrthoDB" id="3656034at2"/>
<reference evidence="1 2" key="1">
    <citation type="submission" date="2019-11" db="EMBL/GenBank/DDBJ databases">
        <title>Draft genome of Amycolatopsis RM579.</title>
        <authorList>
            <person name="Duangmal K."/>
            <person name="Mingma R."/>
        </authorList>
    </citation>
    <scope>NUCLEOTIDE SEQUENCE [LARGE SCALE GENOMIC DNA]</scope>
    <source>
        <strain evidence="1 2">RM579</strain>
    </source>
</reference>
<comment type="caution">
    <text evidence="1">The sequence shown here is derived from an EMBL/GenBank/DDBJ whole genome shotgun (WGS) entry which is preliminary data.</text>
</comment>
<gene>
    <name evidence="1" type="ORF">GKO32_04420</name>
</gene>
<organism evidence="1 2">
    <name type="scientific">Amycolatopsis pithecellobii</name>
    <dbReference type="NCBI Taxonomy" id="664692"/>
    <lineage>
        <taxon>Bacteria</taxon>
        <taxon>Bacillati</taxon>
        <taxon>Actinomycetota</taxon>
        <taxon>Actinomycetes</taxon>
        <taxon>Pseudonocardiales</taxon>
        <taxon>Pseudonocardiaceae</taxon>
        <taxon>Amycolatopsis</taxon>
    </lineage>
</organism>
<dbReference type="EMBL" id="WMBA01000004">
    <property type="protein sequence ID" value="MTD53226.1"/>
    <property type="molecule type" value="Genomic_DNA"/>
</dbReference>
<evidence type="ECO:0000313" key="1">
    <source>
        <dbReference type="EMBL" id="MTD53226.1"/>
    </source>
</evidence>
<dbReference type="Proteomes" id="UP000440096">
    <property type="component" value="Unassembled WGS sequence"/>
</dbReference>